<keyword evidence="2" id="KW-1185">Reference proteome</keyword>
<protein>
    <recommendedName>
        <fullName evidence="3">DUF3142 domain-containing protein</fullName>
    </recommendedName>
</protein>
<proteinExistence type="predicted"/>
<evidence type="ECO:0000313" key="1">
    <source>
        <dbReference type="EMBL" id="CAE6866194.1"/>
    </source>
</evidence>
<evidence type="ECO:0008006" key="3">
    <source>
        <dbReference type="Google" id="ProtNLM"/>
    </source>
</evidence>
<evidence type="ECO:0000313" key="2">
    <source>
        <dbReference type="Proteomes" id="UP000675121"/>
    </source>
</evidence>
<dbReference type="EMBL" id="CAJNAS010000002">
    <property type="protein sequence ID" value="CAE6866194.1"/>
    <property type="molecule type" value="Genomic_DNA"/>
</dbReference>
<reference evidence="1" key="1">
    <citation type="submission" date="2021-02" db="EMBL/GenBank/DDBJ databases">
        <authorList>
            <person name="Vanwijnsberghe S."/>
        </authorList>
    </citation>
    <scope>NUCLEOTIDE SEQUENCE</scope>
    <source>
        <strain evidence="1">R-70211</strain>
    </source>
</reference>
<comment type="caution">
    <text evidence="1">The sequence shown here is derived from an EMBL/GenBank/DDBJ whole genome shotgun (WGS) entry which is preliminary data.</text>
</comment>
<dbReference type="Proteomes" id="UP000675121">
    <property type="component" value="Unassembled WGS sequence"/>
</dbReference>
<organism evidence="1 2">
    <name type="scientific">Paraburkholderia domus</name>
    <dbReference type="NCBI Taxonomy" id="2793075"/>
    <lineage>
        <taxon>Bacteria</taxon>
        <taxon>Pseudomonadati</taxon>
        <taxon>Pseudomonadota</taxon>
        <taxon>Betaproteobacteria</taxon>
        <taxon>Burkholderiales</taxon>
        <taxon>Burkholderiaceae</taxon>
        <taxon>Paraburkholderia</taxon>
    </lineage>
</organism>
<sequence length="421" mass="45476">MNDGGSAPARRQVRGALAACAVPLLVLVLTLVGACGKPSTPLSNDAYIWQRKWTPPVTSAFEYSRGFVQTWHVLAAEKDTKNDWTIVSPDWTTLTAAHAPVTAVIRIEGQLDDLNALPVAHIVELAADWKQHGITLAAIEIDHDCATSRLAVYTRFLAALRAQLDPTVKLTITALPAWLDSSALDALLAQADESVLQVHAVMNPAQGLFDPTQARAWLGAFAQRTKHPWRVALPTYGSRVTWGDDGRVAGIESERPMLLANGVTQDVSHELVAQPEQISAFVTQIERHALPGLKGIVWFRLPTDADERAWSLSTWRAVLTRAPLTAAIAADVRKSAQQSGLFDVSLVSGGSIDAPLPAVVRADSSCEAADGINGYALDYDARGMLLRRVQPGLLHAGMRRDIGWLRCGAADNKKVSVHVEP</sequence>
<dbReference type="InterPro" id="IPR021488">
    <property type="entry name" value="DUF3142"/>
</dbReference>
<gene>
    <name evidence="1" type="ORF">R70211_00818</name>
</gene>
<dbReference type="Pfam" id="PF11340">
    <property type="entry name" value="DUF3142"/>
    <property type="match status" value="1"/>
</dbReference>
<name>A0A9N8MKE1_9BURK</name>
<dbReference type="AlphaFoldDB" id="A0A9N8MKE1"/>
<accession>A0A9N8MKE1</accession>
<dbReference type="RefSeq" id="WP_201139305.1">
    <property type="nucleotide sequence ID" value="NZ_CAJNAS010000002.1"/>
</dbReference>